<evidence type="ECO:0000313" key="1">
    <source>
        <dbReference type="EMBL" id="MFI7585659.1"/>
    </source>
</evidence>
<dbReference type="EMBL" id="JBITLV010000001">
    <property type="protein sequence ID" value="MFI7585659.1"/>
    <property type="molecule type" value="Genomic_DNA"/>
</dbReference>
<comment type="caution">
    <text evidence="1">The sequence shown here is derived from an EMBL/GenBank/DDBJ whole genome shotgun (WGS) entry which is preliminary data.</text>
</comment>
<dbReference type="InterPro" id="IPR046561">
    <property type="entry name" value="DUF6716"/>
</dbReference>
<proteinExistence type="predicted"/>
<reference evidence="1 2" key="1">
    <citation type="submission" date="2024-10" db="EMBL/GenBank/DDBJ databases">
        <title>The Natural Products Discovery Center: Release of the First 8490 Sequenced Strains for Exploring Actinobacteria Biosynthetic Diversity.</title>
        <authorList>
            <person name="Kalkreuter E."/>
            <person name="Kautsar S.A."/>
            <person name="Yang D."/>
            <person name="Bader C.D."/>
            <person name="Teijaro C.N."/>
            <person name="Fluegel L."/>
            <person name="Davis C.M."/>
            <person name="Simpson J.R."/>
            <person name="Lauterbach L."/>
            <person name="Steele A.D."/>
            <person name="Gui C."/>
            <person name="Meng S."/>
            <person name="Li G."/>
            <person name="Viehrig K."/>
            <person name="Ye F."/>
            <person name="Su P."/>
            <person name="Kiefer A.F."/>
            <person name="Nichols A."/>
            <person name="Cepeda A.J."/>
            <person name="Yan W."/>
            <person name="Fan B."/>
            <person name="Jiang Y."/>
            <person name="Adhikari A."/>
            <person name="Zheng C.-J."/>
            <person name="Schuster L."/>
            <person name="Cowan T.M."/>
            <person name="Smanski M.J."/>
            <person name="Chevrette M.G."/>
            <person name="De Carvalho L.P.S."/>
            <person name="Shen B."/>
        </authorList>
    </citation>
    <scope>NUCLEOTIDE SEQUENCE [LARGE SCALE GENOMIC DNA]</scope>
    <source>
        <strain evidence="1 2">NPDC049639</strain>
    </source>
</reference>
<name>A0ABW8AH26_9ACTN</name>
<dbReference type="Pfam" id="PF20471">
    <property type="entry name" value="DUF6716"/>
    <property type="match status" value="1"/>
</dbReference>
<accession>A0ABW8AH26</accession>
<organism evidence="1 2">
    <name type="scientific">Spongisporangium articulatum</name>
    <dbReference type="NCBI Taxonomy" id="3362603"/>
    <lineage>
        <taxon>Bacteria</taxon>
        <taxon>Bacillati</taxon>
        <taxon>Actinomycetota</taxon>
        <taxon>Actinomycetes</taxon>
        <taxon>Kineosporiales</taxon>
        <taxon>Kineosporiaceae</taxon>
        <taxon>Spongisporangium</taxon>
    </lineage>
</organism>
<dbReference type="RefSeq" id="WP_398273924.1">
    <property type="nucleotide sequence ID" value="NZ_JBITLV010000001.1"/>
</dbReference>
<dbReference type="Proteomes" id="UP001612915">
    <property type="component" value="Unassembled WGS sequence"/>
</dbReference>
<sequence length="424" mass="46939">MTVRSALLVAAFDSQLKWAAGVRGALEQQGFSCRTVIPSDVPSGFSEQQLLDYGGASGVESLTWDQLLAQAKRVDVVVLSVQGSFVSRFCHELHEWSLRTGERGPITVSGWVGVVLREVTAGYLDRCATDVIAVNSRSDERTFSAVAARLGIPTDNLVLSGLPLLAGSAHHVPDDGPIGTVLYADQPTMPSARRDRLYIYQRLVDYARAHPDRTVVLKPRTRPGEETIHRMRFHPEVLLEGVELPANFSIDYTPIVERLATLDLMLTVSSTAALEAVGAGVRTAFVSDLGVREPLGNHIFLGSGLLRTFDQISADDLGKPEPDWVDDYFVAVDDVSPVLRLAARVIELLESGDERPGEKVRRSTFFASQYELFDWRREQERIEAAMPRPRFTGLRRRGRLLGQALLPSRRLLDRLGRNVSQEGR</sequence>
<gene>
    <name evidence="1" type="ORF">ACIB24_01125</name>
</gene>
<keyword evidence="2" id="KW-1185">Reference proteome</keyword>
<evidence type="ECO:0000313" key="2">
    <source>
        <dbReference type="Proteomes" id="UP001612915"/>
    </source>
</evidence>
<protein>
    <submittedName>
        <fullName evidence="1">DUF6716 putative glycosyltransferase</fullName>
    </submittedName>
</protein>